<keyword evidence="3" id="KW-1185">Reference proteome</keyword>
<evidence type="ECO:0000313" key="3">
    <source>
        <dbReference type="Proteomes" id="UP000887566"/>
    </source>
</evidence>
<proteinExistence type="predicted"/>
<dbReference type="AlphaFoldDB" id="A0A914WK08"/>
<dbReference type="Gene3D" id="3.10.20.90">
    <property type="entry name" value="Phosphatidylinositol 3-kinase Catalytic Subunit, Chain A, domain 1"/>
    <property type="match status" value="1"/>
</dbReference>
<dbReference type="WBParaSite" id="PSAMB.scaffold425size54062.g5758.t1">
    <property type="protein sequence ID" value="PSAMB.scaffold425size54062.g5758.t1"/>
    <property type="gene ID" value="PSAMB.scaffold425size54062.g5758"/>
</dbReference>
<accession>A0A914WK08</accession>
<dbReference type="InterPro" id="IPR000626">
    <property type="entry name" value="Ubiquitin-like_dom"/>
</dbReference>
<organism evidence="3 4">
    <name type="scientific">Plectus sambesii</name>
    <dbReference type="NCBI Taxonomy" id="2011161"/>
    <lineage>
        <taxon>Eukaryota</taxon>
        <taxon>Metazoa</taxon>
        <taxon>Ecdysozoa</taxon>
        <taxon>Nematoda</taxon>
        <taxon>Chromadorea</taxon>
        <taxon>Plectida</taxon>
        <taxon>Plectina</taxon>
        <taxon>Plectoidea</taxon>
        <taxon>Plectidae</taxon>
        <taxon>Plectus</taxon>
    </lineage>
</organism>
<evidence type="ECO:0000313" key="4">
    <source>
        <dbReference type="WBParaSite" id="PSAMB.scaffold425size54062.g5758.t1"/>
    </source>
</evidence>
<dbReference type="SUPFAM" id="SSF54236">
    <property type="entry name" value="Ubiquitin-like"/>
    <property type="match status" value="1"/>
</dbReference>
<evidence type="ECO:0000259" key="2">
    <source>
        <dbReference type="PROSITE" id="PS50053"/>
    </source>
</evidence>
<feature type="compositionally biased region" description="Basic and acidic residues" evidence="1">
    <location>
        <begin position="70"/>
        <end position="79"/>
    </location>
</feature>
<name>A0A914WK08_9BILA</name>
<sequence length="120" mass="13642">MDVHPSETIRAVKRLLHAQLEGVVPSASRQRWFFGGRLLTDKVTIADCNIPPHFVVQVVVKETIQQAETEIPHANRPNEQEQQTSGNDCVATNERRSSTDSIHTTKPRKKRRSHSEPVQR</sequence>
<dbReference type="Proteomes" id="UP000887566">
    <property type="component" value="Unplaced"/>
</dbReference>
<dbReference type="Pfam" id="PF00240">
    <property type="entry name" value="ubiquitin"/>
    <property type="match status" value="1"/>
</dbReference>
<reference evidence="4" key="1">
    <citation type="submission" date="2022-11" db="UniProtKB">
        <authorList>
            <consortium name="WormBaseParasite"/>
        </authorList>
    </citation>
    <scope>IDENTIFICATION</scope>
</reference>
<evidence type="ECO:0000256" key="1">
    <source>
        <dbReference type="SAM" id="MobiDB-lite"/>
    </source>
</evidence>
<protein>
    <submittedName>
        <fullName evidence="4">Ubiquitin-like domain-containing protein</fullName>
    </submittedName>
</protein>
<dbReference type="InterPro" id="IPR029071">
    <property type="entry name" value="Ubiquitin-like_domsf"/>
</dbReference>
<dbReference type="PROSITE" id="PS50053">
    <property type="entry name" value="UBIQUITIN_2"/>
    <property type="match status" value="1"/>
</dbReference>
<feature type="region of interest" description="Disordered" evidence="1">
    <location>
        <begin position="69"/>
        <end position="120"/>
    </location>
</feature>
<feature type="domain" description="Ubiquitin-like" evidence="2">
    <location>
        <begin position="1"/>
        <end position="63"/>
    </location>
</feature>